<evidence type="ECO:0000313" key="9">
    <source>
        <dbReference type="EMBL" id="RRJ85721.1"/>
    </source>
</evidence>
<proteinExistence type="inferred from homology"/>
<reference evidence="9 10" key="1">
    <citation type="submission" date="2018-11" db="EMBL/GenBank/DDBJ databases">
        <title>YIM 102482-1 draft genome.</title>
        <authorList>
            <person name="Li G."/>
            <person name="Jiang Y."/>
        </authorList>
    </citation>
    <scope>NUCLEOTIDE SEQUENCE [LARGE SCALE GENOMIC DNA]</scope>
    <source>
        <strain evidence="9 10">YIM 102482-1</strain>
    </source>
</reference>
<keyword evidence="6 7" id="KW-0472">Membrane</keyword>
<feature type="transmembrane region" description="Helical" evidence="7">
    <location>
        <begin position="160"/>
        <end position="178"/>
    </location>
</feature>
<dbReference type="GO" id="GO:0055085">
    <property type="term" value="P:transmembrane transport"/>
    <property type="evidence" value="ECO:0007669"/>
    <property type="project" value="InterPro"/>
</dbReference>
<keyword evidence="10" id="KW-1185">Reference proteome</keyword>
<gene>
    <name evidence="9" type="ORF">EG850_12090</name>
</gene>
<name>A0A3P3VSF1_9MICO</name>
<evidence type="ECO:0000259" key="8">
    <source>
        <dbReference type="PROSITE" id="PS50928"/>
    </source>
</evidence>
<keyword evidence="5 7" id="KW-1133">Transmembrane helix</keyword>
<evidence type="ECO:0000256" key="2">
    <source>
        <dbReference type="ARBA" id="ARBA00022448"/>
    </source>
</evidence>
<feature type="transmembrane region" description="Helical" evidence="7">
    <location>
        <begin position="256"/>
        <end position="275"/>
    </location>
</feature>
<keyword evidence="3" id="KW-1003">Cell membrane</keyword>
<evidence type="ECO:0000256" key="5">
    <source>
        <dbReference type="ARBA" id="ARBA00022989"/>
    </source>
</evidence>
<comment type="similarity">
    <text evidence="7">Belongs to the binding-protein-dependent transport system permease family.</text>
</comment>
<feature type="domain" description="ABC transmembrane type-1" evidence="8">
    <location>
        <begin position="95"/>
        <end position="275"/>
    </location>
</feature>
<evidence type="ECO:0000256" key="7">
    <source>
        <dbReference type="RuleBase" id="RU363032"/>
    </source>
</evidence>
<dbReference type="CDD" id="cd06261">
    <property type="entry name" value="TM_PBP2"/>
    <property type="match status" value="1"/>
</dbReference>
<feature type="transmembrane region" description="Helical" evidence="7">
    <location>
        <begin position="210"/>
        <end position="236"/>
    </location>
</feature>
<dbReference type="EMBL" id="RQVS01000020">
    <property type="protein sequence ID" value="RRJ85721.1"/>
    <property type="molecule type" value="Genomic_DNA"/>
</dbReference>
<feature type="transmembrane region" description="Helical" evidence="7">
    <location>
        <begin position="99"/>
        <end position="120"/>
    </location>
</feature>
<keyword evidence="2 7" id="KW-0813">Transport</keyword>
<dbReference type="Pfam" id="PF00528">
    <property type="entry name" value="BPD_transp_1"/>
    <property type="match status" value="1"/>
</dbReference>
<keyword evidence="4 7" id="KW-0812">Transmembrane</keyword>
<dbReference type="AlphaFoldDB" id="A0A3P3VSF1"/>
<evidence type="ECO:0000256" key="3">
    <source>
        <dbReference type="ARBA" id="ARBA00022475"/>
    </source>
</evidence>
<dbReference type="SUPFAM" id="SSF161098">
    <property type="entry name" value="MetI-like"/>
    <property type="match status" value="1"/>
</dbReference>
<dbReference type="Gene3D" id="1.10.3720.10">
    <property type="entry name" value="MetI-like"/>
    <property type="match status" value="1"/>
</dbReference>
<accession>A0A3P3VSF1</accession>
<dbReference type="OrthoDB" id="5458199at2"/>
<dbReference type="PANTHER" id="PTHR30151">
    <property type="entry name" value="ALKANE SULFONATE ABC TRANSPORTER-RELATED, MEMBRANE SUBUNIT"/>
    <property type="match status" value="1"/>
</dbReference>
<comment type="subcellular location">
    <subcellularLocation>
        <location evidence="1 7">Cell membrane</location>
        <topology evidence="1 7">Multi-pass membrane protein</topology>
    </subcellularLocation>
</comment>
<dbReference type="PROSITE" id="PS50928">
    <property type="entry name" value="ABC_TM1"/>
    <property type="match status" value="1"/>
</dbReference>
<dbReference type="PANTHER" id="PTHR30151:SF38">
    <property type="entry name" value="ALIPHATIC SULFONATES TRANSPORT PERMEASE PROTEIN SSUC-RELATED"/>
    <property type="match status" value="1"/>
</dbReference>
<comment type="caution">
    <text evidence="9">The sequence shown here is derived from an EMBL/GenBank/DDBJ whole genome shotgun (WGS) entry which is preliminary data.</text>
</comment>
<dbReference type="InterPro" id="IPR035906">
    <property type="entry name" value="MetI-like_sf"/>
</dbReference>
<evidence type="ECO:0000313" key="10">
    <source>
        <dbReference type="Proteomes" id="UP000274391"/>
    </source>
</evidence>
<dbReference type="InterPro" id="IPR000515">
    <property type="entry name" value="MetI-like"/>
</dbReference>
<feature type="transmembrane region" description="Helical" evidence="7">
    <location>
        <begin position="50"/>
        <end position="72"/>
    </location>
</feature>
<dbReference type="GO" id="GO:0005886">
    <property type="term" value="C:plasma membrane"/>
    <property type="evidence" value="ECO:0007669"/>
    <property type="project" value="UniProtKB-SubCell"/>
</dbReference>
<evidence type="ECO:0000256" key="6">
    <source>
        <dbReference type="ARBA" id="ARBA00023136"/>
    </source>
</evidence>
<protein>
    <submittedName>
        <fullName evidence="9">ABC transporter permease subunit</fullName>
    </submittedName>
</protein>
<dbReference type="Proteomes" id="UP000274391">
    <property type="component" value="Unassembled WGS sequence"/>
</dbReference>
<evidence type="ECO:0000256" key="1">
    <source>
        <dbReference type="ARBA" id="ARBA00004651"/>
    </source>
</evidence>
<sequence length="294" mass="31384">MECHPRQVRLHRGGVRHLGPDLAQAVTTAIVRPRPRGRVRPRGRGRLAQVLVFAGLVAVWWLAAAAGSIGAVPTPPAVVSALVTEIATGAIWQPLGLTIASWGISFSIAVVLGVVIGLPLGMSRLAYRISSFVLDFMRTIPALVLVPLVVLLFGSKLPSTVLLAAFGAVWAVIMQTVYGARDTDPVARDTFTSFRVRPFDRFFRLLLPSAAPYIATGVRLAAAICLLVTISAQIVIPADGIGKSIVMAGLGDATPTMYAYILLAGLLGVGINALFERLESVVLRWHPAHRKEHA</sequence>
<evidence type="ECO:0000256" key="4">
    <source>
        <dbReference type="ARBA" id="ARBA00022692"/>
    </source>
</evidence>
<organism evidence="9 10">
    <name type="scientific">Gulosibacter macacae</name>
    <dbReference type="NCBI Taxonomy" id="2488791"/>
    <lineage>
        <taxon>Bacteria</taxon>
        <taxon>Bacillati</taxon>
        <taxon>Actinomycetota</taxon>
        <taxon>Actinomycetes</taxon>
        <taxon>Micrococcales</taxon>
        <taxon>Microbacteriaceae</taxon>
        <taxon>Gulosibacter</taxon>
    </lineage>
</organism>
<feature type="transmembrane region" description="Helical" evidence="7">
    <location>
        <begin position="132"/>
        <end position="154"/>
    </location>
</feature>